<keyword evidence="1" id="KW-0812">Transmembrane</keyword>
<reference evidence="2 3" key="1">
    <citation type="submission" date="2015-01" db="EMBL/GenBank/DDBJ databases">
        <title>Draft genome sequences of the supercritical CO2 tolerant bacteria Bacillus subterraneus MITOT1 and Bacillus cereus MIT0214.</title>
        <authorList>
            <person name="Peet K.C."/>
            <person name="Thompson J.R."/>
        </authorList>
    </citation>
    <scope>NUCLEOTIDE SEQUENCE [LARGE SCALE GENOMIC DNA]</scope>
    <source>
        <strain evidence="2 3">MITOT1</strain>
    </source>
</reference>
<evidence type="ECO:0000313" key="3">
    <source>
        <dbReference type="Proteomes" id="UP000032512"/>
    </source>
</evidence>
<evidence type="ECO:0000313" key="2">
    <source>
        <dbReference type="EMBL" id="KIY23767.1"/>
    </source>
</evidence>
<dbReference type="Proteomes" id="UP000032512">
    <property type="component" value="Unassembled WGS sequence"/>
</dbReference>
<gene>
    <name evidence="2" type="ORF">UB32_01270</name>
</gene>
<organism evidence="2 3">
    <name type="scientific">Mesobacillus subterraneus</name>
    <dbReference type="NCBI Taxonomy" id="285983"/>
    <lineage>
        <taxon>Bacteria</taxon>
        <taxon>Bacillati</taxon>
        <taxon>Bacillota</taxon>
        <taxon>Bacilli</taxon>
        <taxon>Bacillales</taxon>
        <taxon>Bacillaceae</taxon>
        <taxon>Mesobacillus</taxon>
    </lineage>
</organism>
<feature type="transmembrane region" description="Helical" evidence="1">
    <location>
        <begin position="20"/>
        <end position="37"/>
    </location>
</feature>
<keyword evidence="1" id="KW-1133">Transmembrane helix</keyword>
<dbReference type="RefSeq" id="WP_044390557.1">
    <property type="nucleotide sequence ID" value="NZ_JXIQ01000012.1"/>
</dbReference>
<proteinExistence type="predicted"/>
<name>A0A0D6ZE20_9BACI</name>
<dbReference type="PATRIC" id="fig|285983.3.peg.793"/>
<keyword evidence="1" id="KW-0472">Membrane</keyword>
<comment type="caution">
    <text evidence="2">The sequence shown here is derived from an EMBL/GenBank/DDBJ whole genome shotgun (WGS) entry which is preliminary data.</text>
</comment>
<evidence type="ECO:0000256" key="1">
    <source>
        <dbReference type="SAM" id="Phobius"/>
    </source>
</evidence>
<sequence length="199" mass="22792">MDFYGKVVVGEVNLKQKTLFSIVILFIFIIITGACSVKEQINVEEQIMKRVPFPKSTNILHIEDHKGGKMILYKDKSGFRASFYREKDDYFQGTSNAELNPHDGFDWTMSNMSGMAIFAGIITDEKITKVIVKQRTVEHQAEIIDINDGKRHWFTTFDELEESLNGESDPLKIEAYDKEGNLYWKSGVYGDGLFEGRTN</sequence>
<dbReference type="EMBL" id="JXIQ01000012">
    <property type="protein sequence ID" value="KIY23767.1"/>
    <property type="molecule type" value="Genomic_DNA"/>
</dbReference>
<protein>
    <submittedName>
        <fullName evidence="2">Uncharacterized protein</fullName>
    </submittedName>
</protein>
<dbReference type="OrthoDB" id="2584220at2"/>
<dbReference type="AlphaFoldDB" id="A0A0D6ZE20"/>
<keyword evidence="3" id="KW-1185">Reference proteome</keyword>
<accession>A0A0D6ZE20</accession>
<dbReference type="PROSITE" id="PS51257">
    <property type="entry name" value="PROKAR_LIPOPROTEIN"/>
    <property type="match status" value="1"/>
</dbReference>